<dbReference type="AlphaFoldDB" id="A0A3P1SDA6"/>
<keyword evidence="1 2" id="KW-0315">Glutamine amidotransferase</keyword>
<dbReference type="GO" id="GO:0008360">
    <property type="term" value="P:regulation of cell shape"/>
    <property type="evidence" value="ECO:0007669"/>
    <property type="project" value="UniProtKB-KW"/>
</dbReference>
<keyword evidence="5" id="KW-1185">Reference proteome</keyword>
<dbReference type="InterPro" id="IPR033949">
    <property type="entry name" value="CobQ_GATase1"/>
</dbReference>
<dbReference type="Proteomes" id="UP000280444">
    <property type="component" value="Unassembled WGS sequence"/>
</dbReference>
<keyword evidence="2" id="KW-0133">Cell shape</keyword>
<comment type="catalytic activity">
    <reaction evidence="2">
        <text>beta-D-GlcNAc-(1-&gt;4)-Mur2Ac(oyl-L-Ala-gamma-D-Glu-L-Lys-D-Ala-D-Ala)-di-trans,octa-cis-undecaprenyl diphosphate + L-glutamine + ATP + H2O = beta-D-GlcNAc-(1-&gt;4)-Mur2Ac(oyl-L-Ala-D-isoglutaminyl-L-Lys-D-Ala-D-Ala)-di-trans,octa-cis-undecaprenyl diphosphate + L-glutamate + ADP + phosphate + H(+)</text>
        <dbReference type="Rhea" id="RHEA:57928"/>
        <dbReference type="ChEBI" id="CHEBI:15377"/>
        <dbReference type="ChEBI" id="CHEBI:15378"/>
        <dbReference type="ChEBI" id="CHEBI:29985"/>
        <dbReference type="ChEBI" id="CHEBI:30616"/>
        <dbReference type="ChEBI" id="CHEBI:43474"/>
        <dbReference type="ChEBI" id="CHEBI:58359"/>
        <dbReference type="ChEBI" id="CHEBI:60033"/>
        <dbReference type="ChEBI" id="CHEBI:62233"/>
        <dbReference type="ChEBI" id="CHEBI:456216"/>
        <dbReference type="EC" id="6.3.5.13"/>
    </reaction>
</comment>
<dbReference type="GO" id="GO:0004359">
    <property type="term" value="F:glutaminase activity"/>
    <property type="evidence" value="ECO:0007669"/>
    <property type="project" value="UniProtKB-UniRule"/>
</dbReference>
<dbReference type="InterPro" id="IPR011698">
    <property type="entry name" value="GATase_3"/>
</dbReference>
<dbReference type="Pfam" id="PF07685">
    <property type="entry name" value="GATase_3"/>
    <property type="match status" value="1"/>
</dbReference>
<evidence type="ECO:0000259" key="3">
    <source>
        <dbReference type="Pfam" id="PF07685"/>
    </source>
</evidence>
<evidence type="ECO:0000313" key="5">
    <source>
        <dbReference type="Proteomes" id="UP000280444"/>
    </source>
</evidence>
<dbReference type="GO" id="GO:0140282">
    <property type="term" value="F:carbon-nitrogen ligase activity on lipid II"/>
    <property type="evidence" value="ECO:0007669"/>
    <property type="project" value="UniProtKB-UniRule"/>
</dbReference>
<evidence type="ECO:0000256" key="2">
    <source>
        <dbReference type="HAMAP-Rule" id="MF_02213"/>
    </source>
</evidence>
<dbReference type="Gene3D" id="3.40.50.880">
    <property type="match status" value="1"/>
</dbReference>
<organism evidence="4 5">
    <name type="scientific">Schaalia canis</name>
    <dbReference type="NCBI Taxonomy" id="100469"/>
    <lineage>
        <taxon>Bacteria</taxon>
        <taxon>Bacillati</taxon>
        <taxon>Actinomycetota</taxon>
        <taxon>Actinomycetes</taxon>
        <taxon>Actinomycetales</taxon>
        <taxon>Actinomycetaceae</taxon>
        <taxon>Schaalia</taxon>
    </lineage>
</organism>
<dbReference type="UniPathway" id="UPA00219"/>
<dbReference type="PANTHER" id="PTHR21343:SF9">
    <property type="entry name" value="LIPID II ISOGLUTAMINYL SYNTHASE (GLUTAMINE-HYDROLYZING) SUBUNIT GATD"/>
    <property type="match status" value="1"/>
</dbReference>
<name>A0A3P1SDA6_9ACTO</name>
<comment type="function">
    <text evidence="2">The lipid II isoglutaminyl synthase complex catalyzes the formation of alpha-D-isoglutamine in the cell wall lipid II stem peptide. The GatD subunit catalyzes the hydrolysis of glutamine to glutamate and ammonia. The resulting ammonia molecule is channeled to the active site of MurT.</text>
</comment>
<evidence type="ECO:0000256" key="1">
    <source>
        <dbReference type="ARBA" id="ARBA00022962"/>
    </source>
</evidence>
<feature type="binding site" evidence="2">
    <location>
        <position position="141"/>
    </location>
    <ligand>
        <name>substrate</name>
    </ligand>
</feature>
<dbReference type="EC" id="3.5.1.2" evidence="2"/>
<dbReference type="GO" id="GO:0071555">
    <property type="term" value="P:cell wall organization"/>
    <property type="evidence" value="ECO:0007669"/>
    <property type="project" value="UniProtKB-KW"/>
</dbReference>
<keyword evidence="4" id="KW-0808">Transferase</keyword>
<feature type="active site" description="Nucleophile" evidence="2">
    <location>
        <position position="107"/>
    </location>
</feature>
<proteinExistence type="inferred from homology"/>
<feature type="active site" evidence="2">
    <location>
        <position position="211"/>
    </location>
</feature>
<evidence type="ECO:0000313" key="4">
    <source>
        <dbReference type="EMBL" id="RRC95026.1"/>
    </source>
</evidence>
<feature type="domain" description="CobB/CobQ-like glutamine amidotransferase" evidence="3">
    <location>
        <begin position="20"/>
        <end position="218"/>
    </location>
</feature>
<comment type="catalytic activity">
    <reaction evidence="2">
        <text>L-glutamine + H2O = L-glutamate + NH4(+)</text>
        <dbReference type="Rhea" id="RHEA:15889"/>
        <dbReference type="ChEBI" id="CHEBI:15377"/>
        <dbReference type="ChEBI" id="CHEBI:28938"/>
        <dbReference type="ChEBI" id="CHEBI:29985"/>
        <dbReference type="ChEBI" id="CHEBI:58359"/>
        <dbReference type="EC" id="3.5.1.2"/>
    </reaction>
</comment>
<comment type="pathway">
    <text evidence="2">Cell wall biogenesis; peptidoglycan biosynthesis.</text>
</comment>
<comment type="subunit">
    <text evidence="2">Forms a heterodimer with MurT.</text>
</comment>
<dbReference type="SUPFAM" id="SSF52317">
    <property type="entry name" value="Class I glutamine amidotransferase-like"/>
    <property type="match status" value="1"/>
</dbReference>
<dbReference type="RefSeq" id="WP_124870826.1">
    <property type="nucleotide sequence ID" value="NZ_RQZF01000007.1"/>
</dbReference>
<keyword evidence="2" id="KW-0436">Ligase</keyword>
<reference evidence="4 5" key="1">
    <citation type="submission" date="2018-11" db="EMBL/GenBank/DDBJ databases">
        <title>Genomes From Bacteria Associated with the Canine Oral Cavity: a Test Case for Automated Genome-Based Taxonomic Assignment.</title>
        <authorList>
            <person name="Coil D.A."/>
            <person name="Jospin G."/>
            <person name="Darling A.E."/>
            <person name="Wallis C."/>
            <person name="Davis I.J."/>
            <person name="Harris S."/>
            <person name="Eisen J.A."/>
            <person name="Holcombe L.J."/>
            <person name="O'Flynn C."/>
        </authorList>
    </citation>
    <scope>NUCLEOTIDE SEQUENCE [LARGE SCALE GENOMIC DNA]</scope>
    <source>
        <strain evidence="4 5">OH770</strain>
    </source>
</reference>
<comment type="caution">
    <text evidence="4">The sequence shown here is derived from an EMBL/GenBank/DDBJ whole genome shotgun (WGS) entry which is preliminary data.</text>
</comment>
<dbReference type="EC" id="6.3.5.13" evidence="2"/>
<dbReference type="CDD" id="cd01750">
    <property type="entry name" value="GATase1_CobQ"/>
    <property type="match status" value="1"/>
</dbReference>
<dbReference type="GO" id="GO:0009252">
    <property type="term" value="P:peptidoglycan biosynthetic process"/>
    <property type="evidence" value="ECO:0007669"/>
    <property type="project" value="UniProtKB-UniRule"/>
</dbReference>
<dbReference type="GO" id="GO:0016740">
    <property type="term" value="F:transferase activity"/>
    <property type="evidence" value="ECO:0007669"/>
    <property type="project" value="UniProtKB-KW"/>
</dbReference>
<keyword evidence="2" id="KW-0573">Peptidoglycan synthesis</keyword>
<dbReference type="InterPro" id="IPR043702">
    <property type="entry name" value="Lipid_II_synth_GatD"/>
</dbReference>
<accession>A0A3P1SDA6</accession>
<dbReference type="HAMAP" id="MF_02213">
    <property type="entry name" value="Lipid_II_synth_GatD"/>
    <property type="match status" value="1"/>
</dbReference>
<protein>
    <recommendedName>
        <fullName evidence="2">Lipid II isoglutaminyl synthase (glutamine-hydrolyzing) subunit GatD</fullName>
        <ecNumber evidence="2">6.3.5.13</ecNumber>
    </recommendedName>
    <alternativeName>
        <fullName evidence="2">Lipid II isoglutaminyl synthase glutaminase subunit</fullName>
        <ecNumber evidence="2">3.5.1.2</ecNumber>
    </alternativeName>
</protein>
<comment type="similarity">
    <text evidence="2">Belongs to the CobB/CobQ family. GatD subfamily.</text>
</comment>
<gene>
    <name evidence="2" type="primary">gatD</name>
    <name evidence="4" type="ORF">EII11_07250</name>
</gene>
<dbReference type="OrthoDB" id="9782045at2"/>
<keyword evidence="2" id="KW-0378">Hydrolase</keyword>
<dbReference type="PROSITE" id="PS51274">
    <property type="entry name" value="GATASE_COBBQ"/>
    <property type="match status" value="1"/>
</dbReference>
<dbReference type="PANTHER" id="PTHR21343">
    <property type="entry name" value="DETHIOBIOTIN SYNTHETASE"/>
    <property type="match status" value="1"/>
</dbReference>
<dbReference type="EMBL" id="RQZF01000007">
    <property type="protein sequence ID" value="RRC95026.1"/>
    <property type="molecule type" value="Genomic_DNA"/>
</dbReference>
<sequence>MTHAESAQVPHTSSSESTLRIGVILPEVLGTYGDTGNAVVLAERARRRGIAAEIIHIGIDDAVPDSLDIYTMGGGEDIAQEIAASKLRNDSGLVRALNAGRPLLAICASLQVLGHWYEDARGQQVSGLGLLDATTRPQGARSIGELVCEPALEGLTELLTGFENHGGGTTLGPDARPLGRVRFGNGNTTLDIEGATQEGAVQGSIIATYMHGPVLARNPQLADLLLARAMGVELAALAPVEIPGVKQLRAERLAVARS</sequence>
<dbReference type="InterPro" id="IPR029062">
    <property type="entry name" value="Class_I_gatase-like"/>
</dbReference>
<keyword evidence="2" id="KW-0961">Cell wall biogenesis/degradation</keyword>
<dbReference type="GO" id="GO:0009236">
    <property type="term" value="P:cobalamin biosynthetic process"/>
    <property type="evidence" value="ECO:0007669"/>
    <property type="project" value="InterPro"/>
</dbReference>